<dbReference type="CDD" id="cd00405">
    <property type="entry name" value="PRAI"/>
    <property type="match status" value="1"/>
</dbReference>
<name>A0ABT9IWT3_9BACL</name>
<comment type="catalytic activity">
    <reaction evidence="1 9">
        <text>N-(5-phospho-beta-D-ribosyl)anthranilate = 1-(2-carboxyphenylamino)-1-deoxy-D-ribulose 5-phosphate</text>
        <dbReference type="Rhea" id="RHEA:21540"/>
        <dbReference type="ChEBI" id="CHEBI:18277"/>
        <dbReference type="ChEBI" id="CHEBI:58613"/>
        <dbReference type="EC" id="5.3.1.24"/>
    </reaction>
</comment>
<evidence type="ECO:0000256" key="1">
    <source>
        <dbReference type="ARBA" id="ARBA00001164"/>
    </source>
</evidence>
<evidence type="ECO:0000256" key="8">
    <source>
        <dbReference type="ARBA" id="ARBA00023235"/>
    </source>
</evidence>
<keyword evidence="7 9" id="KW-0057">Aromatic amino acid biosynthesis</keyword>
<comment type="caution">
    <text evidence="11">The sequence shown here is derived from an EMBL/GenBank/DDBJ whole genome shotgun (WGS) entry which is preliminary data.</text>
</comment>
<evidence type="ECO:0000256" key="9">
    <source>
        <dbReference type="HAMAP-Rule" id="MF_00135"/>
    </source>
</evidence>
<dbReference type="RefSeq" id="WP_305991112.1">
    <property type="nucleotide sequence ID" value="NZ_JAVAMP010000002.1"/>
</dbReference>
<dbReference type="GO" id="GO:0016853">
    <property type="term" value="F:isomerase activity"/>
    <property type="evidence" value="ECO:0007669"/>
    <property type="project" value="UniProtKB-KW"/>
</dbReference>
<dbReference type="InterPro" id="IPR011060">
    <property type="entry name" value="RibuloseP-bd_barrel"/>
</dbReference>
<reference evidence="11 12" key="1">
    <citation type="submission" date="2023-08" db="EMBL/GenBank/DDBJ databases">
        <authorList>
            <person name="Park J.-S."/>
        </authorList>
    </citation>
    <scope>NUCLEOTIDE SEQUENCE [LARGE SCALE GENOMIC DNA]</scope>
    <source>
        <strain evidence="11 12">2205SS18-9</strain>
    </source>
</reference>
<evidence type="ECO:0000256" key="2">
    <source>
        <dbReference type="ARBA" id="ARBA00004664"/>
    </source>
</evidence>
<dbReference type="HAMAP" id="MF_00135">
    <property type="entry name" value="PRAI"/>
    <property type="match status" value="1"/>
</dbReference>
<dbReference type="EC" id="5.3.1.24" evidence="3 9"/>
<proteinExistence type="inferred from homology"/>
<keyword evidence="5 9" id="KW-0028">Amino-acid biosynthesis</keyword>
<dbReference type="InterPro" id="IPR001240">
    <property type="entry name" value="PRAI_dom"/>
</dbReference>
<dbReference type="InterPro" id="IPR013785">
    <property type="entry name" value="Aldolase_TIM"/>
</dbReference>
<dbReference type="PANTHER" id="PTHR42894">
    <property type="entry name" value="N-(5'-PHOSPHORIBOSYL)ANTHRANILATE ISOMERASE"/>
    <property type="match status" value="1"/>
</dbReference>
<keyword evidence="8 9" id="KW-0413">Isomerase</keyword>
<keyword evidence="12" id="KW-1185">Reference proteome</keyword>
<dbReference type="PANTHER" id="PTHR42894:SF1">
    <property type="entry name" value="N-(5'-PHOSPHORIBOSYL)ANTHRANILATE ISOMERASE"/>
    <property type="match status" value="1"/>
</dbReference>
<feature type="domain" description="N-(5'phosphoribosyl) anthranilate isomerase (PRAI)" evidence="10">
    <location>
        <begin position="8"/>
        <end position="228"/>
    </location>
</feature>
<dbReference type="Gene3D" id="3.20.20.70">
    <property type="entry name" value="Aldolase class I"/>
    <property type="match status" value="1"/>
</dbReference>
<sequence length="234" mass="26245">MNKKHTAVKICGILDVPTIEKMLDLPIDYIGFVFAKSRRQVTPEQADVMIQALKKHQVKVPETVGVFVNPDKEVLKDTIRLAPLDVIQLHGQESPAFCKWVKGELGVKVFKVFSNLHEVVSSAENQHQVNEKLSELLNPYLDYIDALMLDTYDPAVGGGTGETFNWELIPIVQQWTKENNIPLLIAGGLDANNVNHLISTYFPEGVDVSSGVETNRIKDIQKIKTFVERVRVNV</sequence>
<evidence type="ECO:0000256" key="5">
    <source>
        <dbReference type="ARBA" id="ARBA00022605"/>
    </source>
</evidence>
<evidence type="ECO:0000256" key="6">
    <source>
        <dbReference type="ARBA" id="ARBA00022822"/>
    </source>
</evidence>
<gene>
    <name evidence="9" type="primary">trpF</name>
    <name evidence="11" type="ORF">Q5Y73_06825</name>
</gene>
<evidence type="ECO:0000256" key="3">
    <source>
        <dbReference type="ARBA" id="ARBA00012572"/>
    </source>
</evidence>
<dbReference type="InterPro" id="IPR044643">
    <property type="entry name" value="TrpF_fam"/>
</dbReference>
<accession>A0ABT9IWT3</accession>
<evidence type="ECO:0000313" key="12">
    <source>
        <dbReference type="Proteomes" id="UP001231941"/>
    </source>
</evidence>
<comment type="pathway">
    <text evidence="2 9">Amino-acid biosynthesis; L-tryptophan biosynthesis; L-tryptophan from chorismate: step 3/5.</text>
</comment>
<organism evidence="11 12">
    <name type="scientific">Chengkuizengella axinellae</name>
    <dbReference type="NCBI Taxonomy" id="3064388"/>
    <lineage>
        <taxon>Bacteria</taxon>
        <taxon>Bacillati</taxon>
        <taxon>Bacillota</taxon>
        <taxon>Bacilli</taxon>
        <taxon>Bacillales</taxon>
        <taxon>Paenibacillaceae</taxon>
        <taxon>Chengkuizengella</taxon>
    </lineage>
</organism>
<dbReference type="Pfam" id="PF00697">
    <property type="entry name" value="PRAI"/>
    <property type="match status" value="1"/>
</dbReference>
<protein>
    <recommendedName>
        <fullName evidence="4 9">N-(5'-phosphoribosyl)anthranilate isomerase</fullName>
        <shortName evidence="9">PRAI</shortName>
        <ecNumber evidence="3 9">5.3.1.24</ecNumber>
    </recommendedName>
</protein>
<dbReference type="EMBL" id="JAVAMP010000002">
    <property type="protein sequence ID" value="MDP5273811.1"/>
    <property type="molecule type" value="Genomic_DNA"/>
</dbReference>
<keyword evidence="6 9" id="KW-0822">Tryptophan biosynthesis</keyword>
<dbReference type="SUPFAM" id="SSF51366">
    <property type="entry name" value="Ribulose-phoshate binding barrel"/>
    <property type="match status" value="1"/>
</dbReference>
<evidence type="ECO:0000256" key="4">
    <source>
        <dbReference type="ARBA" id="ARBA00022272"/>
    </source>
</evidence>
<dbReference type="Proteomes" id="UP001231941">
    <property type="component" value="Unassembled WGS sequence"/>
</dbReference>
<comment type="similarity">
    <text evidence="9">Belongs to the TrpF family.</text>
</comment>
<evidence type="ECO:0000313" key="11">
    <source>
        <dbReference type="EMBL" id="MDP5273811.1"/>
    </source>
</evidence>
<evidence type="ECO:0000259" key="10">
    <source>
        <dbReference type="Pfam" id="PF00697"/>
    </source>
</evidence>
<evidence type="ECO:0000256" key="7">
    <source>
        <dbReference type="ARBA" id="ARBA00023141"/>
    </source>
</evidence>